<keyword evidence="6" id="KW-1133">Transmembrane helix</keyword>
<evidence type="ECO:0000259" key="9">
    <source>
        <dbReference type="PROSITE" id="PS50994"/>
    </source>
</evidence>
<dbReference type="PANTHER" id="PTHR48054">
    <property type="entry name" value="RECEPTOR KINASE-LIKE PROTEIN XA21"/>
    <property type="match status" value="1"/>
</dbReference>
<keyword evidence="5" id="KW-0064">Aspartyl protease</keyword>
<evidence type="ECO:0000256" key="1">
    <source>
        <dbReference type="ARBA" id="ARBA00004167"/>
    </source>
</evidence>
<dbReference type="InterPro" id="IPR036397">
    <property type="entry name" value="RNaseH_sf"/>
</dbReference>
<feature type="compositionally biased region" description="Low complexity" evidence="8">
    <location>
        <begin position="739"/>
        <end position="754"/>
    </location>
</feature>
<dbReference type="CDD" id="cd09272">
    <property type="entry name" value="RNase_HI_RT_Ty1"/>
    <property type="match status" value="1"/>
</dbReference>
<proteinExistence type="predicted"/>
<comment type="subcellular location">
    <subcellularLocation>
        <location evidence="1">Membrane</location>
        <topology evidence="1">Single-pass membrane protein</topology>
    </subcellularLocation>
</comment>
<dbReference type="InterPro" id="IPR032675">
    <property type="entry name" value="LRR_dom_sf"/>
</dbReference>
<keyword evidence="5" id="KW-0645">Protease</keyword>
<dbReference type="InterPro" id="IPR054722">
    <property type="entry name" value="PolX-like_BBD"/>
</dbReference>
<feature type="region of interest" description="Disordered" evidence="8">
    <location>
        <begin position="190"/>
        <end position="218"/>
    </location>
</feature>
<reference evidence="10" key="1">
    <citation type="submission" date="2023-03" db="EMBL/GenBank/DDBJ databases">
        <title>Chromosome-scale reference genome and RAD-based genetic map of yellow starthistle (Centaurea solstitialis) reveal putative structural variation and QTLs associated with invader traits.</title>
        <authorList>
            <person name="Reatini B."/>
            <person name="Cang F.A."/>
            <person name="Jiang Q."/>
            <person name="Mckibben M.T.W."/>
            <person name="Barker M.S."/>
            <person name="Rieseberg L.H."/>
            <person name="Dlugosch K.M."/>
        </authorList>
    </citation>
    <scope>NUCLEOTIDE SEQUENCE</scope>
    <source>
        <strain evidence="10">CAN-66</strain>
        <tissue evidence="10">Leaf</tissue>
    </source>
</reference>
<keyword evidence="3" id="KW-0812">Transmembrane</keyword>
<dbReference type="Pfam" id="PF14223">
    <property type="entry name" value="Retrotran_gag_2"/>
    <property type="match status" value="1"/>
</dbReference>
<name>A0AA38WEG6_9ASTR</name>
<dbReference type="Proteomes" id="UP001172457">
    <property type="component" value="Chromosome 6"/>
</dbReference>
<feature type="compositionally biased region" description="Basic and acidic residues" evidence="8">
    <location>
        <begin position="721"/>
        <end position="730"/>
    </location>
</feature>
<accession>A0AA38WEG6</accession>
<dbReference type="InterPro" id="IPR001584">
    <property type="entry name" value="Integrase_cat-core"/>
</dbReference>
<dbReference type="GO" id="GO:0003676">
    <property type="term" value="F:nucleic acid binding"/>
    <property type="evidence" value="ECO:0007669"/>
    <property type="project" value="InterPro"/>
</dbReference>
<evidence type="ECO:0000256" key="3">
    <source>
        <dbReference type="ARBA" id="ARBA00022692"/>
    </source>
</evidence>
<dbReference type="Pfam" id="PF07727">
    <property type="entry name" value="RVT_2"/>
    <property type="match status" value="1"/>
</dbReference>
<dbReference type="SUPFAM" id="SSF53098">
    <property type="entry name" value="Ribonuclease H-like"/>
    <property type="match status" value="1"/>
</dbReference>
<dbReference type="SUPFAM" id="SSF52058">
    <property type="entry name" value="L domain-like"/>
    <property type="match status" value="2"/>
</dbReference>
<keyword evidence="11" id="KW-1185">Reference proteome</keyword>
<feature type="domain" description="Integrase catalytic" evidence="9">
    <location>
        <begin position="478"/>
        <end position="644"/>
    </location>
</feature>
<dbReference type="GO" id="GO:0006952">
    <property type="term" value="P:defense response"/>
    <property type="evidence" value="ECO:0007669"/>
    <property type="project" value="UniProtKB-ARBA"/>
</dbReference>
<dbReference type="PROSITE" id="PS50994">
    <property type="entry name" value="INTEGRASE"/>
    <property type="match status" value="1"/>
</dbReference>
<dbReference type="InterPro" id="IPR057670">
    <property type="entry name" value="SH3_retrovirus"/>
</dbReference>
<dbReference type="PRINTS" id="PR00019">
    <property type="entry name" value="LEURICHRPT"/>
</dbReference>
<keyword evidence="2" id="KW-0433">Leucine-rich repeat</keyword>
<dbReference type="Gene3D" id="3.80.10.10">
    <property type="entry name" value="Ribonuclease Inhibitor"/>
    <property type="match status" value="2"/>
</dbReference>
<dbReference type="Pfam" id="PF00560">
    <property type="entry name" value="LRR_1"/>
    <property type="match status" value="3"/>
</dbReference>
<dbReference type="GO" id="GO:0016020">
    <property type="term" value="C:membrane"/>
    <property type="evidence" value="ECO:0007669"/>
    <property type="project" value="UniProtKB-SubCell"/>
</dbReference>
<evidence type="ECO:0000256" key="5">
    <source>
        <dbReference type="ARBA" id="ARBA00022750"/>
    </source>
</evidence>
<feature type="compositionally biased region" description="Polar residues" evidence="8">
    <location>
        <begin position="757"/>
        <end position="771"/>
    </location>
</feature>
<dbReference type="InterPro" id="IPR052592">
    <property type="entry name" value="LRR-RLK"/>
</dbReference>
<dbReference type="EMBL" id="JARYMX010000006">
    <property type="protein sequence ID" value="KAJ9545376.1"/>
    <property type="molecule type" value="Genomic_DNA"/>
</dbReference>
<feature type="region of interest" description="Disordered" evidence="8">
    <location>
        <begin position="711"/>
        <end position="795"/>
    </location>
</feature>
<evidence type="ECO:0000256" key="2">
    <source>
        <dbReference type="ARBA" id="ARBA00022614"/>
    </source>
</evidence>
<dbReference type="Pfam" id="PF13976">
    <property type="entry name" value="gag_pre-integrs"/>
    <property type="match status" value="1"/>
</dbReference>
<dbReference type="Pfam" id="PF00665">
    <property type="entry name" value="rve"/>
    <property type="match status" value="1"/>
</dbReference>
<evidence type="ECO:0000313" key="10">
    <source>
        <dbReference type="EMBL" id="KAJ9545376.1"/>
    </source>
</evidence>
<dbReference type="Pfam" id="PF22936">
    <property type="entry name" value="Pol_BBD"/>
    <property type="match status" value="1"/>
</dbReference>
<feature type="compositionally biased region" description="Basic and acidic residues" evidence="8">
    <location>
        <begin position="785"/>
        <end position="795"/>
    </location>
</feature>
<dbReference type="FunFam" id="3.80.10.10:FF:000095">
    <property type="entry name" value="LRR receptor-like serine/threonine-protein kinase GSO1"/>
    <property type="match status" value="1"/>
</dbReference>
<dbReference type="PANTHER" id="PTHR48054:SF94">
    <property type="entry name" value="LEUCINE-RICH REPEAT RECEPTOR-LIKE PROTEIN FASCIATED EAR2"/>
    <property type="match status" value="1"/>
</dbReference>
<dbReference type="Pfam" id="PF25597">
    <property type="entry name" value="SH3_retrovirus"/>
    <property type="match status" value="1"/>
</dbReference>
<dbReference type="SMART" id="SM00369">
    <property type="entry name" value="LRR_TYP"/>
    <property type="match status" value="8"/>
</dbReference>
<keyword evidence="4" id="KW-0677">Repeat</keyword>
<dbReference type="InterPro" id="IPR043502">
    <property type="entry name" value="DNA/RNA_pol_sf"/>
</dbReference>
<dbReference type="Gene3D" id="3.30.420.10">
    <property type="entry name" value="Ribonuclease H-like superfamily/Ribonuclease H"/>
    <property type="match status" value="1"/>
</dbReference>
<dbReference type="InterPro" id="IPR001611">
    <property type="entry name" value="Leu-rich_rpt"/>
</dbReference>
<sequence length="1926" mass="215568">MASTKFDIPKLDRNTRFPLWQVQMRDVLIQLELDDALLGVDKMPGTLSPEDKNKKDLKAQSQIRLHLSHDVLQDVLKETSAAAIWLKLEQLLMTKSLPNKLHLKQRLFNLKMAEGSSLSSHLSTFKELVCNLENMDVKYEDDDLALFLLSSLPDSYSHFRDTIIYSRDTLVLDEVITALDSKEKMKQITNGGSEAKAEGLNVRGRSFDRGSSSSGRARSKSKVKRKFCSYCHKKGHVIEECYKLKNKEKEKAAAKGKHVPGSGEADVVEGGSDGELLLVSGSESTSLPDTWIVDSGCTFHMCPNRDWFYTYEDVDHGLVQMGNNTTCLIKGQGLVRIQMFNGVIRTFENVKYVPDLRRNLISLSTLEKKGYEFAGKNGVSRVFKGAKNILKAYRKASNLYFLDGQTVTGDAAVVSKSSLDTDQSRLWHLRLGHMSFHGMSELSRRGLLGGDKVVELDFCEECVYGKQKRVRFMSGKHTTKGPLDYIHSDLWGPARVTSIGGASYMLTIIDDFSRKVWSFFLKHKGDVFSTFRDWKVMIEKQSGREIKYLRTDNGLEFCSEDFNAYCRKEGITRHRTVVHTPQQNGVAERMNRTILEKVRCMLSHSKLPKSFWAEAASTACFLINRSPSRAIEKKTPIELWSGKPADYTDLKPFGCPAYARVDNGKLEPRALKCVFLGYKPGVKGYKLWSSELKKVIISKDVTFDETSMIHRATSSTSNVEKPSEARKETSQVEVELTGSSTVTPVSSPASTPVAGNQPVSVPTSEHVNGETSSPSSPPVPSPSIARDRPRRDIVPPRRYAHANCVTYALTVAENIESMLEPTCYDEAISAKDSDSWMVAMHSEMESLHKNDTWDLVPAPKRKKPVKCKWVYKLKEAVNSGDKPRYKARLVAKGYSQMPGIDYNDIYSPVVKHTSVRALLGLVASNDYELEQLDVTTAFLNGELEEEIFMQQPEGFVVPGKEDYVCKLKKSLYGLKQSPRQWYKRFDSFVTGHELKRCTYDNCVYYKKCDDGSMVYLLIYVDDMLIAAKDMKEIQVIKDQLNAEFDMKDLGAAKKILGMEIVRDREAKTLHLSQKSYIEKVLRRFNMHDAKPVTTPLAAHFKLSSAQSPTSEADVSYMARVPYSSAVGSLMYAMICTRPDLAYAVSVVSRFMANPGKEHWKAVQWIFRYLRGTSSMSLCFARNNDGVFGFVDSDYAKDIDNRRSISGYVFTLGGCTISWKAQLQSTVALSTTEAEYMAVTEGLKEAIWLKGLFGELDNSRNVTTVFCDNQSAIFLTKDQMFHDRTKHIDVRYHFVREVIARALVLGSFRVFSRFVLQHTLSLENPDLKTLIQSFPGLRELYLDNVNITTNGYHWAEVISSSLPNLQVLSLKGCGLSGPLDSSLSKLKYLSVIILDENTFSSEVPESFANLRNLTVLSLYACNLSGSLPTKIFQVPSLKTIDLSSNVILKGPLPEFPKNGSLENLVLSYTEVGGTLPDSIGSLKMLSRVELRGCKFSGPLPKSMQSLTRLVYLDLSVNQFTGLIPSFQLSNNLVSVNFYQNNLTGGIPSHWEGLNRLQFLNLGYNELSGNLPESLLTLPSLEYLELPNNRLSGQLSKIVDVSSYQLRNLDLSSNGFEGPIPGFIFKLPALSTLALSANNFTGSVDLDMFGKLKELYSLELSYNHLVVSVNAKRSSAFSSLYKLNSLMLASCKMQQIPDLQNHSRLMMLDLSDNQLSGEIPNSIWKAGNGYLRFLNLSHNEFSSLQKPYTFPFLLDVLDLHSNRLKGDIPIPPRRVYHLDYSNNNFGSSIPAEFGNVLTSTMFFSISNSKLVGVIPPSIRNASSLRVLDLSRTALTGPIPSIGNLKVLQSLDLSVNMLSGSIPEELANLTSLSSLNLSYNHLSGRIPQGSVFQRFTELSFEGNEGLCGPPLKKSCDNKRMFPQTSEVEY</sequence>
<evidence type="ECO:0000256" key="6">
    <source>
        <dbReference type="ARBA" id="ARBA00022989"/>
    </source>
</evidence>
<keyword evidence="5" id="KW-0378">Hydrolase</keyword>
<keyword evidence="7" id="KW-0472">Membrane</keyword>
<dbReference type="Pfam" id="PF23598">
    <property type="entry name" value="LRR_14"/>
    <property type="match status" value="1"/>
</dbReference>
<dbReference type="InterPro" id="IPR003591">
    <property type="entry name" value="Leu-rich_rpt_typical-subtyp"/>
</dbReference>
<protein>
    <recommendedName>
        <fullName evidence="9">Integrase catalytic domain-containing protein</fullName>
    </recommendedName>
</protein>
<evidence type="ECO:0000313" key="11">
    <source>
        <dbReference type="Proteomes" id="UP001172457"/>
    </source>
</evidence>
<evidence type="ECO:0000256" key="8">
    <source>
        <dbReference type="SAM" id="MobiDB-lite"/>
    </source>
</evidence>
<dbReference type="GO" id="GO:0051707">
    <property type="term" value="P:response to other organism"/>
    <property type="evidence" value="ECO:0007669"/>
    <property type="project" value="UniProtKB-ARBA"/>
</dbReference>
<comment type="caution">
    <text evidence="10">The sequence shown here is derived from an EMBL/GenBank/DDBJ whole genome shotgun (WGS) entry which is preliminary data.</text>
</comment>
<dbReference type="GO" id="GO:0015074">
    <property type="term" value="P:DNA integration"/>
    <property type="evidence" value="ECO:0007669"/>
    <property type="project" value="InterPro"/>
</dbReference>
<dbReference type="InterPro" id="IPR013103">
    <property type="entry name" value="RVT_2"/>
</dbReference>
<dbReference type="Gene3D" id="4.10.60.10">
    <property type="entry name" value="Zinc finger, CCHC-type"/>
    <property type="match status" value="1"/>
</dbReference>
<organism evidence="10 11">
    <name type="scientific">Centaurea solstitialis</name>
    <name type="common">yellow star-thistle</name>
    <dbReference type="NCBI Taxonomy" id="347529"/>
    <lineage>
        <taxon>Eukaryota</taxon>
        <taxon>Viridiplantae</taxon>
        <taxon>Streptophyta</taxon>
        <taxon>Embryophyta</taxon>
        <taxon>Tracheophyta</taxon>
        <taxon>Spermatophyta</taxon>
        <taxon>Magnoliopsida</taxon>
        <taxon>eudicotyledons</taxon>
        <taxon>Gunneridae</taxon>
        <taxon>Pentapetalae</taxon>
        <taxon>asterids</taxon>
        <taxon>campanulids</taxon>
        <taxon>Asterales</taxon>
        <taxon>Asteraceae</taxon>
        <taxon>Carduoideae</taxon>
        <taxon>Cardueae</taxon>
        <taxon>Centaureinae</taxon>
        <taxon>Centaurea</taxon>
    </lineage>
</organism>
<evidence type="ECO:0000256" key="4">
    <source>
        <dbReference type="ARBA" id="ARBA00022737"/>
    </source>
</evidence>
<evidence type="ECO:0000256" key="7">
    <source>
        <dbReference type="ARBA" id="ARBA00023136"/>
    </source>
</evidence>
<dbReference type="GO" id="GO:0004190">
    <property type="term" value="F:aspartic-type endopeptidase activity"/>
    <property type="evidence" value="ECO:0007669"/>
    <property type="project" value="UniProtKB-KW"/>
</dbReference>
<gene>
    <name evidence="10" type="ORF">OSB04_025083</name>
</gene>
<dbReference type="InterPro" id="IPR025724">
    <property type="entry name" value="GAG-pre-integrase_dom"/>
</dbReference>
<dbReference type="InterPro" id="IPR012337">
    <property type="entry name" value="RNaseH-like_sf"/>
</dbReference>
<dbReference type="InterPro" id="IPR055414">
    <property type="entry name" value="LRR_R13L4/SHOC2-like"/>
</dbReference>
<dbReference type="SUPFAM" id="SSF56672">
    <property type="entry name" value="DNA/RNA polymerases"/>
    <property type="match status" value="1"/>
</dbReference>